<gene>
    <name evidence="2" type="ORF">SCF082_LOCUS5637</name>
</gene>
<feature type="region of interest" description="Disordered" evidence="1">
    <location>
        <begin position="240"/>
        <end position="275"/>
    </location>
</feature>
<feature type="compositionally biased region" description="Basic residues" evidence="1">
    <location>
        <begin position="76"/>
        <end position="88"/>
    </location>
</feature>
<reference evidence="2 3" key="1">
    <citation type="submission" date="2024-02" db="EMBL/GenBank/DDBJ databases">
        <authorList>
            <person name="Chen Y."/>
            <person name="Shah S."/>
            <person name="Dougan E. K."/>
            <person name="Thang M."/>
            <person name="Chan C."/>
        </authorList>
    </citation>
    <scope>NUCLEOTIDE SEQUENCE [LARGE SCALE GENOMIC DNA]</scope>
</reference>
<sequence length="408" mass="43766">MAEALLSALETLADTSSALLAKSDVEEGGLTDGAESMASTQSASERTCRKRKATANAEGDDDKASTTSRNSSASNKRSKTATTRRIKRRDSTLGELGPGVSQSKGRFLKSEKKILFNLIREDPGLFHAFLHQRKERMYGTKSWMHEIAQRYNRLATDKRSLEAIRHHLMFRKTSATRSDKNSERVLLEHAKQCDQSDTCTKCLIFQRSCVQSGVARCGYVECTECDKVLPHVSTMISGDQNELSTLLSPTRPSSPSAELSPLTVKAEPKTPPRTPSLDASLLLQSQNPVSPLRSVLETSLSGIPLYPSVSRPSSVGLLPLLNMGISPTASSAKTFFGTQPAGGIGLPSLAPLPSLASLNTSGLLASMAPKAAMASTTTLGKSSKTNDTCNHGPRSLLPFSLSDLTAAR</sequence>
<evidence type="ECO:0000256" key="1">
    <source>
        <dbReference type="SAM" id="MobiDB-lite"/>
    </source>
</evidence>
<dbReference type="EMBL" id="CAXAMM010003068">
    <property type="protein sequence ID" value="CAK8998406.1"/>
    <property type="molecule type" value="Genomic_DNA"/>
</dbReference>
<protein>
    <submittedName>
        <fullName evidence="2">Myb_DNA-bind_5 domain-containing protein</fullName>
    </submittedName>
</protein>
<evidence type="ECO:0000313" key="2">
    <source>
        <dbReference type="EMBL" id="CAK8998406.1"/>
    </source>
</evidence>
<accession>A0ABP0I905</accession>
<proteinExistence type="predicted"/>
<feature type="compositionally biased region" description="Low complexity" evidence="1">
    <location>
        <begin position="65"/>
        <end position="75"/>
    </location>
</feature>
<feature type="region of interest" description="Disordered" evidence="1">
    <location>
        <begin position="27"/>
        <end position="104"/>
    </location>
</feature>
<organism evidence="2 3">
    <name type="scientific">Durusdinium trenchii</name>
    <dbReference type="NCBI Taxonomy" id="1381693"/>
    <lineage>
        <taxon>Eukaryota</taxon>
        <taxon>Sar</taxon>
        <taxon>Alveolata</taxon>
        <taxon>Dinophyceae</taxon>
        <taxon>Suessiales</taxon>
        <taxon>Symbiodiniaceae</taxon>
        <taxon>Durusdinium</taxon>
    </lineage>
</organism>
<keyword evidence="3" id="KW-1185">Reference proteome</keyword>
<evidence type="ECO:0000313" key="3">
    <source>
        <dbReference type="Proteomes" id="UP001642464"/>
    </source>
</evidence>
<feature type="compositionally biased region" description="Low complexity" evidence="1">
    <location>
        <begin position="243"/>
        <end position="256"/>
    </location>
</feature>
<dbReference type="Proteomes" id="UP001642464">
    <property type="component" value="Unassembled WGS sequence"/>
</dbReference>
<comment type="caution">
    <text evidence="2">The sequence shown here is derived from an EMBL/GenBank/DDBJ whole genome shotgun (WGS) entry which is preliminary data.</text>
</comment>
<name>A0ABP0I905_9DINO</name>